<accession>A0A2P8Q9M3</accession>
<keyword evidence="2" id="KW-1185">Reference proteome</keyword>
<organism evidence="1 2">
    <name type="scientific">Streptomyces dioscori</name>
    <dbReference type="NCBI Taxonomy" id="2109333"/>
    <lineage>
        <taxon>Bacteria</taxon>
        <taxon>Bacillati</taxon>
        <taxon>Actinomycetota</taxon>
        <taxon>Actinomycetes</taxon>
        <taxon>Kitasatosporales</taxon>
        <taxon>Streptomycetaceae</taxon>
        <taxon>Streptomyces</taxon>
        <taxon>Streptomyces aurantiacus group</taxon>
    </lineage>
</organism>
<dbReference type="Proteomes" id="UP000240429">
    <property type="component" value="Unassembled WGS sequence"/>
</dbReference>
<dbReference type="EMBL" id="PYBJ01000007">
    <property type="protein sequence ID" value="PSM42935.1"/>
    <property type="molecule type" value="Genomic_DNA"/>
</dbReference>
<comment type="caution">
    <text evidence="1">The sequence shown here is derived from an EMBL/GenBank/DDBJ whole genome shotgun (WGS) entry which is preliminary data.</text>
</comment>
<dbReference type="RefSeq" id="WP_107016616.1">
    <property type="nucleotide sequence ID" value="NZ_KZ679041.1"/>
</dbReference>
<protein>
    <submittedName>
        <fullName evidence="1">Uncharacterized protein</fullName>
    </submittedName>
</protein>
<sequence length="215" mass="24767">MYILVPDDPVFFARFQSLEEPLLRRLYRLHGSELESDAERIISDAYDSWVQVLLTLPFWSQWQGRDEVSAGLPRQERPGYVLYGHRGNELTSLYPTNVAKADLEHLKICLDLFVENDMARCVARGQAGTEACVEPSERQEDVNDAYRRVMKVLLLSPPQLLLHALRDVGQQRPGVASVTLLEEQEVEYRRYCQGFVTILSEGDTFAYRSHRAMYL</sequence>
<name>A0A2P8Q9M3_9ACTN</name>
<proteinExistence type="predicted"/>
<dbReference type="AlphaFoldDB" id="A0A2P8Q9M3"/>
<evidence type="ECO:0000313" key="2">
    <source>
        <dbReference type="Proteomes" id="UP000240429"/>
    </source>
</evidence>
<gene>
    <name evidence="1" type="ORF">C6Y14_12155</name>
</gene>
<dbReference type="OrthoDB" id="4319611at2"/>
<evidence type="ECO:0000313" key="1">
    <source>
        <dbReference type="EMBL" id="PSM42935.1"/>
    </source>
</evidence>
<reference evidence="1 2" key="1">
    <citation type="submission" date="2018-03" db="EMBL/GenBank/DDBJ databases">
        <title>Streptomyces dioscori sp. nov., a novel endophytic actinobacterium isolated from bulbil of Dioscorea bulbifera L.</title>
        <authorList>
            <person name="Zhikuan W."/>
        </authorList>
    </citation>
    <scope>NUCLEOTIDE SEQUENCE [LARGE SCALE GENOMIC DNA]</scope>
    <source>
        <strain evidence="1 2">A217</strain>
    </source>
</reference>